<name>U2JLQ3_9FIRM</name>
<comment type="caution">
    <text evidence="1">The sequence shown here is derived from an EMBL/GenBank/DDBJ whole genome shotgun (WGS) entry which is preliminary data.</text>
</comment>
<evidence type="ECO:0000313" key="2">
    <source>
        <dbReference type="Proteomes" id="UP000016662"/>
    </source>
</evidence>
<proteinExistence type="predicted"/>
<dbReference type="Proteomes" id="UP000016662">
    <property type="component" value="Unassembled WGS sequence"/>
</dbReference>
<evidence type="ECO:0000313" key="1">
    <source>
        <dbReference type="EMBL" id="ERJ87186.1"/>
    </source>
</evidence>
<dbReference type="RefSeq" id="WP_021681703.1">
    <property type="nucleotide sequence ID" value="NZ_KI260362.1"/>
</dbReference>
<dbReference type="HOGENOM" id="CLU_128727_0_0_9"/>
<keyword evidence="2" id="KW-1185">Reference proteome</keyword>
<dbReference type="EMBL" id="AWVF01000450">
    <property type="protein sequence ID" value="ERJ87186.1"/>
    <property type="molecule type" value="Genomic_DNA"/>
</dbReference>
<protein>
    <submittedName>
        <fullName evidence="1">Uncharacterized protein</fullName>
    </submittedName>
</protein>
<accession>U2JLQ3</accession>
<dbReference type="OrthoDB" id="531614at2"/>
<dbReference type="AlphaFoldDB" id="U2JLQ3"/>
<dbReference type="eggNOG" id="ENOG5033F8F">
    <property type="taxonomic scope" value="Bacteria"/>
</dbReference>
<organism evidence="1 2">
    <name type="scientific">Ruminococcus callidus ATCC 27760</name>
    <dbReference type="NCBI Taxonomy" id="411473"/>
    <lineage>
        <taxon>Bacteria</taxon>
        <taxon>Bacillati</taxon>
        <taxon>Bacillota</taxon>
        <taxon>Clostridia</taxon>
        <taxon>Eubacteriales</taxon>
        <taxon>Oscillospiraceae</taxon>
        <taxon>Ruminococcus</taxon>
    </lineage>
</organism>
<reference evidence="1 2" key="1">
    <citation type="submission" date="2013-07" db="EMBL/GenBank/DDBJ databases">
        <authorList>
            <person name="Weinstock G."/>
            <person name="Sodergren E."/>
            <person name="Wylie T."/>
            <person name="Fulton L."/>
            <person name="Fulton R."/>
            <person name="Fronick C."/>
            <person name="O'Laughlin M."/>
            <person name="Godfrey J."/>
            <person name="Miner T."/>
            <person name="Herter B."/>
            <person name="Appelbaum E."/>
            <person name="Cordes M."/>
            <person name="Lek S."/>
            <person name="Wollam A."/>
            <person name="Pepin K.H."/>
            <person name="Palsikar V.B."/>
            <person name="Mitreva M."/>
            <person name="Wilson R.K."/>
        </authorList>
    </citation>
    <scope>NUCLEOTIDE SEQUENCE [LARGE SCALE GENOMIC DNA]</scope>
    <source>
        <strain evidence="1 2">ATCC 27760</strain>
    </source>
</reference>
<sequence length="174" mass="20958">MKERFEKQLQSDFPFMQQNRDKKERNIYRKWGCECSSGWFELIYELCQRITNRYAEEGIPANEIDLEILQIKEKFGTLRFYYKFKGVSGELQAIDFLGVASLRFEPQNCEDNEAKKKLRHDISELVRGYEKRSAHICEYCGERGMFRMDMPWKKTLCDDCYNAYLRKYEEKTKS</sequence>
<gene>
    <name evidence="1" type="ORF">RUMCAL_03393</name>
</gene>